<gene>
    <name evidence="2" type="ORF">KL859_12860</name>
</gene>
<dbReference type="GO" id="GO:0016757">
    <property type="term" value="F:glycosyltransferase activity"/>
    <property type="evidence" value="ECO:0007669"/>
    <property type="project" value="UniProtKB-KW"/>
</dbReference>
<dbReference type="InterPro" id="IPR001173">
    <property type="entry name" value="Glyco_trans_2-like"/>
</dbReference>
<dbReference type="EMBL" id="JAHBOM010000008">
    <property type="protein sequence ID" value="MBU8823755.1"/>
    <property type="molecule type" value="Genomic_DNA"/>
</dbReference>
<dbReference type="InterPro" id="IPR050834">
    <property type="entry name" value="Glycosyltransf_2"/>
</dbReference>
<dbReference type="Pfam" id="PF00535">
    <property type="entry name" value="Glycos_transf_2"/>
    <property type="match status" value="1"/>
</dbReference>
<keyword evidence="2" id="KW-0328">Glycosyltransferase</keyword>
<dbReference type="SUPFAM" id="SSF53448">
    <property type="entry name" value="Nucleotide-diphospho-sugar transferases"/>
    <property type="match status" value="1"/>
</dbReference>
<dbReference type="PANTHER" id="PTHR43685:SF11">
    <property type="entry name" value="GLYCOSYLTRANSFERASE TAGX-RELATED"/>
    <property type="match status" value="1"/>
</dbReference>
<sequence>MPKVTICVPTYNSEDTIDACLASALEQSYGDFECLVVDNASTDGTLERVARIDDARIRVVRNPVNIGPNANHNRCIDCATGELIQFLHADDRLFRNCLSLLAPTFENPRVGLAFAPRRIDPPDTEWARLFGTLHTPLEPLQPVNDGKVIIRKYVGKGSLGNWIGEPTSVMVRRAALREVGGFRTELRYADDMDLWIRILARYDAAWVDKELSLRTENDDMLTAGYARDDEAWMDRLWILSGIARNGDLDRRVRFRARLQWVDAVLRRGVRVQLSPKDIRRTRNRELGRHVVGSLAEHRVPLGKA</sequence>
<dbReference type="Proteomes" id="UP000696413">
    <property type="component" value="Unassembled WGS sequence"/>
</dbReference>
<proteinExistence type="predicted"/>
<evidence type="ECO:0000313" key="2">
    <source>
        <dbReference type="EMBL" id="MBU8823755.1"/>
    </source>
</evidence>
<keyword evidence="2" id="KW-0808">Transferase</keyword>
<organism evidence="2 3">
    <name type="scientific">Mycolicibacterium goodii</name>
    <name type="common">Mycobacterium goodii</name>
    <dbReference type="NCBI Taxonomy" id="134601"/>
    <lineage>
        <taxon>Bacteria</taxon>
        <taxon>Bacillati</taxon>
        <taxon>Actinomycetota</taxon>
        <taxon>Actinomycetes</taxon>
        <taxon>Mycobacteriales</taxon>
        <taxon>Mycobacteriaceae</taxon>
        <taxon>Mycolicibacterium</taxon>
    </lineage>
</organism>
<dbReference type="InterPro" id="IPR029044">
    <property type="entry name" value="Nucleotide-diphossugar_trans"/>
</dbReference>
<dbReference type="EC" id="2.4.-.-" evidence="2"/>
<accession>A0ABS6HM99</accession>
<comment type="caution">
    <text evidence="2">The sequence shown here is derived from an EMBL/GenBank/DDBJ whole genome shotgun (WGS) entry which is preliminary data.</text>
</comment>
<evidence type="ECO:0000313" key="3">
    <source>
        <dbReference type="Proteomes" id="UP000696413"/>
    </source>
</evidence>
<evidence type="ECO:0000259" key="1">
    <source>
        <dbReference type="Pfam" id="PF00535"/>
    </source>
</evidence>
<keyword evidence="3" id="KW-1185">Reference proteome</keyword>
<dbReference type="PANTHER" id="PTHR43685">
    <property type="entry name" value="GLYCOSYLTRANSFERASE"/>
    <property type="match status" value="1"/>
</dbReference>
<feature type="domain" description="Glycosyltransferase 2-like" evidence="1">
    <location>
        <begin position="5"/>
        <end position="129"/>
    </location>
</feature>
<dbReference type="Gene3D" id="3.90.550.10">
    <property type="entry name" value="Spore Coat Polysaccharide Biosynthesis Protein SpsA, Chain A"/>
    <property type="match status" value="1"/>
</dbReference>
<protein>
    <submittedName>
        <fullName evidence="2">Glycosyltransferase</fullName>
        <ecNumber evidence="2">2.4.-.-</ecNumber>
    </submittedName>
</protein>
<name>A0ABS6HM99_MYCGD</name>
<dbReference type="RefSeq" id="WP_214394830.1">
    <property type="nucleotide sequence ID" value="NZ_JAHBOL010000004.1"/>
</dbReference>
<reference evidence="2 3" key="1">
    <citation type="submission" date="2021-05" db="EMBL/GenBank/DDBJ databases">
        <title>Draft Genome Sequences of Clinical Respiratory Isolates of Mycobacterium goodii Recovered in Ireland.</title>
        <authorList>
            <person name="Flanagan P.R."/>
            <person name="Mok S."/>
            <person name="Roycroft E."/>
            <person name="Rogers T.R."/>
            <person name="Fitzgibbon M."/>
        </authorList>
    </citation>
    <scope>NUCLEOTIDE SEQUENCE [LARGE SCALE GENOMIC DNA]</scope>
    <source>
        <strain evidence="2 3">14IE55</strain>
    </source>
</reference>